<accession>A0ACB7UAA5</accession>
<organism evidence="1 2">
    <name type="scientific">Dioscorea alata</name>
    <name type="common">Purple yam</name>
    <dbReference type="NCBI Taxonomy" id="55571"/>
    <lineage>
        <taxon>Eukaryota</taxon>
        <taxon>Viridiplantae</taxon>
        <taxon>Streptophyta</taxon>
        <taxon>Embryophyta</taxon>
        <taxon>Tracheophyta</taxon>
        <taxon>Spermatophyta</taxon>
        <taxon>Magnoliopsida</taxon>
        <taxon>Liliopsida</taxon>
        <taxon>Dioscoreales</taxon>
        <taxon>Dioscoreaceae</taxon>
        <taxon>Dioscorea</taxon>
    </lineage>
</organism>
<dbReference type="Proteomes" id="UP000827976">
    <property type="component" value="Chromosome 17"/>
</dbReference>
<proteinExistence type="predicted"/>
<comment type="caution">
    <text evidence="1">The sequence shown here is derived from an EMBL/GenBank/DDBJ whole genome shotgun (WGS) entry which is preliminary data.</text>
</comment>
<evidence type="ECO:0000313" key="1">
    <source>
        <dbReference type="EMBL" id="KAH7657208.1"/>
    </source>
</evidence>
<evidence type="ECO:0000313" key="2">
    <source>
        <dbReference type="Proteomes" id="UP000827976"/>
    </source>
</evidence>
<gene>
    <name evidence="1" type="ORF">IHE45_17G005700</name>
</gene>
<dbReference type="EMBL" id="CM037027">
    <property type="protein sequence ID" value="KAH7657208.1"/>
    <property type="molecule type" value="Genomic_DNA"/>
</dbReference>
<name>A0ACB7UAA5_DIOAL</name>
<reference evidence="2" key="1">
    <citation type="journal article" date="2022" name="Nat. Commun.">
        <title>Chromosome evolution and the genetic basis of agronomically important traits in greater yam.</title>
        <authorList>
            <person name="Bredeson J.V."/>
            <person name="Lyons J.B."/>
            <person name="Oniyinde I.O."/>
            <person name="Okereke N.R."/>
            <person name="Kolade O."/>
            <person name="Nnabue I."/>
            <person name="Nwadili C.O."/>
            <person name="Hribova E."/>
            <person name="Parker M."/>
            <person name="Nwogha J."/>
            <person name="Shu S."/>
            <person name="Carlson J."/>
            <person name="Kariba R."/>
            <person name="Muthemba S."/>
            <person name="Knop K."/>
            <person name="Barton G.J."/>
            <person name="Sherwood A.V."/>
            <person name="Lopez-Montes A."/>
            <person name="Asiedu R."/>
            <person name="Jamnadass R."/>
            <person name="Muchugi A."/>
            <person name="Goodstein D."/>
            <person name="Egesi C.N."/>
            <person name="Featherston J."/>
            <person name="Asfaw A."/>
            <person name="Simpson G.G."/>
            <person name="Dolezel J."/>
            <person name="Hendre P.S."/>
            <person name="Van Deynze A."/>
            <person name="Kumar P.L."/>
            <person name="Obidiegwu J.E."/>
            <person name="Bhattacharjee R."/>
            <person name="Rokhsar D.S."/>
        </authorList>
    </citation>
    <scope>NUCLEOTIDE SEQUENCE [LARGE SCALE GENOMIC DNA]</scope>
    <source>
        <strain evidence="2">cv. TDa95/00328</strain>
    </source>
</reference>
<keyword evidence="2" id="KW-1185">Reference proteome</keyword>
<sequence length="405" mass="45856">MKFKKGSKVEVLNTREAPPLSSWWCAEIISSNGHNYVVKYDRKLPEMGASVEMVSREVIRPCPPSAKSSRSWVPGDIVEVFDYGFWKPSVVSKVIEGDYFIVRLLGPHSRLRVHASDLRLRQSWQNNKWIVIGQDSRKYDEGKINRLAKEVRLSEQIAQPSTRVEDYAGGHYIHFANGDVHDERIQLLSKRVNKRARDSLPSIDACSVAHRKRRSFKKEGRFQDNVAEHLPHLLEKVVAVASPQKVMGEIYMHASLNNRTTGFSQMDMARRKPSDDVEYDYITCVEPNDVGTMSSSVGSCSTSHSRYMPLHSMTCHVGASSSPSDEVDSCCGSGREESLPINEVLAAEVHKLELYAYRSTMEALYASGPLSWEQETLMTNLRLMLHISNDEHLMELRQLVSAEMP</sequence>
<protein>
    <submittedName>
        <fullName evidence="1">Tudor/PWWP/MBT domain-containing protein</fullName>
    </submittedName>
</protein>